<keyword evidence="13" id="KW-1015">Disulfide bond</keyword>
<feature type="compositionally biased region" description="Low complexity" evidence="15">
    <location>
        <begin position="816"/>
        <end position="840"/>
    </location>
</feature>
<keyword evidence="5" id="KW-0964">Secreted</keyword>
<evidence type="ECO:0000256" key="10">
    <source>
        <dbReference type="ARBA" id="ARBA00022889"/>
    </source>
</evidence>
<dbReference type="InterPro" id="IPR008979">
    <property type="entry name" value="Galactose-bd-like_sf"/>
</dbReference>
<dbReference type="GO" id="GO:0012505">
    <property type="term" value="C:endomembrane system"/>
    <property type="evidence" value="ECO:0007669"/>
    <property type="project" value="UniProtKB-SubCell"/>
</dbReference>
<dbReference type="Pfam" id="PF00754">
    <property type="entry name" value="F5_F8_type_C"/>
    <property type="match status" value="1"/>
</dbReference>
<evidence type="ECO:0000256" key="16">
    <source>
        <dbReference type="SAM" id="Phobius"/>
    </source>
</evidence>
<dbReference type="PANTHER" id="PTHR46806">
    <property type="entry name" value="F5/8 TYPE C DOMAIN-CONTAINING PROTEIN"/>
    <property type="match status" value="1"/>
</dbReference>
<keyword evidence="10" id="KW-0130">Cell adhesion</keyword>
<gene>
    <name evidence="19" type="ORF">CDAUBV1_LOCUS13689</name>
</gene>
<feature type="domain" description="F5/8 type C" evidence="18">
    <location>
        <begin position="31"/>
        <end position="189"/>
    </location>
</feature>
<feature type="chain" id="PRO_5043977036" description="F5/8 type C domain-containing protein" evidence="17">
    <location>
        <begin position="28"/>
        <end position="933"/>
    </location>
</feature>
<keyword evidence="4" id="KW-1003">Cell membrane</keyword>
<evidence type="ECO:0000256" key="9">
    <source>
        <dbReference type="ARBA" id="ARBA00022840"/>
    </source>
</evidence>
<feature type="transmembrane region" description="Helical" evidence="16">
    <location>
        <begin position="496"/>
        <end position="520"/>
    </location>
</feature>
<dbReference type="GO" id="GO:0007155">
    <property type="term" value="P:cell adhesion"/>
    <property type="evidence" value="ECO:0007669"/>
    <property type="project" value="UniProtKB-KW"/>
</dbReference>
<evidence type="ECO:0000256" key="2">
    <source>
        <dbReference type="ARBA" id="ARBA00004251"/>
    </source>
</evidence>
<protein>
    <recommendedName>
        <fullName evidence="18">F5/8 type C domain-containing protein</fullName>
    </recommendedName>
</protein>
<dbReference type="Gene3D" id="2.60.120.260">
    <property type="entry name" value="Galactose-binding domain-like"/>
    <property type="match status" value="1"/>
</dbReference>
<comment type="subcellular location">
    <subcellularLocation>
        <location evidence="2">Cell membrane</location>
        <topology evidence="2">Single-pass type I membrane protein</topology>
    </subcellularLocation>
    <subcellularLocation>
        <location evidence="1">Endomembrane system</location>
        <topology evidence="1">Peripheral membrane protein</topology>
    </subcellularLocation>
    <subcellularLocation>
        <location evidence="3">Secreted</location>
    </subcellularLocation>
</comment>
<keyword evidence="11 16" id="KW-1133">Transmembrane helix</keyword>
<evidence type="ECO:0000313" key="19">
    <source>
        <dbReference type="EMBL" id="CAL5138823.1"/>
    </source>
</evidence>
<dbReference type="Pfam" id="PF21114">
    <property type="entry name" value="DDR1-2_DS-like"/>
    <property type="match status" value="1"/>
</dbReference>
<dbReference type="InterPro" id="IPR050633">
    <property type="entry name" value="Neuropilin_MCO_CoagFactor"/>
</dbReference>
<evidence type="ECO:0000256" key="12">
    <source>
        <dbReference type="ARBA" id="ARBA00023136"/>
    </source>
</evidence>
<evidence type="ECO:0000313" key="20">
    <source>
        <dbReference type="Proteomes" id="UP001497525"/>
    </source>
</evidence>
<proteinExistence type="predicted"/>
<evidence type="ECO:0000256" key="1">
    <source>
        <dbReference type="ARBA" id="ARBA00004184"/>
    </source>
</evidence>
<dbReference type="GO" id="GO:0005524">
    <property type="term" value="F:ATP binding"/>
    <property type="evidence" value="ECO:0007669"/>
    <property type="project" value="UniProtKB-KW"/>
</dbReference>
<dbReference type="GO" id="GO:0005886">
    <property type="term" value="C:plasma membrane"/>
    <property type="evidence" value="ECO:0007669"/>
    <property type="project" value="UniProtKB-SubCell"/>
</dbReference>
<evidence type="ECO:0000259" key="18">
    <source>
        <dbReference type="PROSITE" id="PS50022"/>
    </source>
</evidence>
<dbReference type="GO" id="GO:0005576">
    <property type="term" value="C:extracellular region"/>
    <property type="evidence" value="ECO:0007669"/>
    <property type="project" value="UniProtKB-SubCell"/>
</dbReference>
<evidence type="ECO:0000256" key="11">
    <source>
        <dbReference type="ARBA" id="ARBA00022989"/>
    </source>
</evidence>
<dbReference type="Proteomes" id="UP001497525">
    <property type="component" value="Unassembled WGS sequence"/>
</dbReference>
<evidence type="ECO:0000256" key="8">
    <source>
        <dbReference type="ARBA" id="ARBA00022741"/>
    </source>
</evidence>
<evidence type="ECO:0000256" key="3">
    <source>
        <dbReference type="ARBA" id="ARBA00004613"/>
    </source>
</evidence>
<keyword evidence="6 16" id="KW-0812">Transmembrane</keyword>
<keyword evidence="12 16" id="KW-0472">Membrane</keyword>
<accession>A0AAV2TV91</accession>
<evidence type="ECO:0000256" key="14">
    <source>
        <dbReference type="ARBA" id="ARBA00023180"/>
    </source>
</evidence>
<keyword evidence="9" id="KW-0067">ATP-binding</keyword>
<dbReference type="PROSITE" id="PS50022">
    <property type="entry name" value="FA58C_3"/>
    <property type="match status" value="1"/>
</dbReference>
<evidence type="ECO:0000256" key="6">
    <source>
        <dbReference type="ARBA" id="ARBA00022692"/>
    </source>
</evidence>
<dbReference type="SUPFAM" id="SSF49785">
    <property type="entry name" value="Galactose-binding domain-like"/>
    <property type="match status" value="1"/>
</dbReference>
<reference evidence="19" key="1">
    <citation type="submission" date="2024-06" db="EMBL/GenBank/DDBJ databases">
        <authorList>
            <person name="Liu X."/>
            <person name="Lenzi L."/>
            <person name="Haldenby T S."/>
            <person name="Uol C."/>
        </authorList>
    </citation>
    <scope>NUCLEOTIDE SEQUENCE</scope>
</reference>
<evidence type="ECO:0000256" key="15">
    <source>
        <dbReference type="SAM" id="MobiDB-lite"/>
    </source>
</evidence>
<keyword evidence="8" id="KW-0547">Nucleotide-binding</keyword>
<comment type="caution">
    <text evidence="19">The sequence shown here is derived from an EMBL/GenBank/DDBJ whole genome shotgun (WGS) entry which is preliminary data.</text>
</comment>
<sequence length="933" mass="103229">MMQPHLTFTSLMYILLQFGIHFTPYAASTSCNSRLLADRNRVPDSAFEHSSAATQKHGAPAARDDPNDPDLQERAWCPEAIVHTALHEYMQIDLGEPSVIKLIITKGRVAQSKGRQATPYFYIKYRREPSGIWLEYRKENGTKRLSGNRDAMTENYNTMEPPFVARFVRIYPFSLTPTKTCLKIELLGCSANGVVEYQAPQGTLLQESSHPSYTYESRRLNQQIRLQDSNYDFPVALLGHHSAYSQSPDSPARFAAATLHGGLGKLTDNDTELDAGLRPFSSYKYVGWMHQNGIASDPYAMQYNPSDQSVERDHIGLLFRFDAVYNFSHIRIFIANDYQSGIALPRNITVQSYLEAPSFGKDGPNRSLPYLSVDLQRDTTNRNSRWIEIPLTGPHTERRIARYSSIRWFVPSSMSAEEAAQHHIGRFLELRLYFDNKWIVIGEVSFVNERLNDSEYKSLVPLGMDSPTPTSAHPTTSVPTEAVELEPSALRQSTTIALMIICGVLAVLICFGLLCLFCFWRQKRSISSFRARFHRSAHNKKQGNGATQFDYLSGQPTVPDENLNKYCNGLDSLEQQHKAAQLLQTQIPCLQAQFQHPPQCQDLPSKTQPNGSQAFLSAVPIYSTNIGQQAFAVSLQSTQLPNSIQQQQAMNPNFISNFDQQHQVSAGFPLLINTTAAGGNVNAQPALVQAREMLQFLPLATNEVPQLGLHAPMDPFLNDPARRKMFQDSGAIYTSLPGSDCDSQPYARVGNGGSIQRRSSKILDDANRFSTYGDLNFGAVNMSTANVISCQPCSMIHSSLFPPPPSLPLPPPPQHFSPCLSQKSIPQSSQPPSGGSTDSSAPLVPGTSVAGIGGAGVDGPTTATHWLPNRTLIEQSQRTIGRVTNFQTLPGSDYSNTTFGSSGNAYGAYYGSPTLFPRSCGVNPNRNLLQIRR</sequence>
<dbReference type="AlphaFoldDB" id="A0AAV2TV91"/>
<evidence type="ECO:0000256" key="7">
    <source>
        <dbReference type="ARBA" id="ARBA00022729"/>
    </source>
</evidence>
<evidence type="ECO:0000256" key="4">
    <source>
        <dbReference type="ARBA" id="ARBA00022475"/>
    </source>
</evidence>
<evidence type="ECO:0000256" key="17">
    <source>
        <dbReference type="SAM" id="SignalP"/>
    </source>
</evidence>
<feature type="compositionally biased region" description="Pro residues" evidence="15">
    <location>
        <begin position="804"/>
        <end position="815"/>
    </location>
</feature>
<dbReference type="EMBL" id="CAXLJL010000534">
    <property type="protein sequence ID" value="CAL5138823.1"/>
    <property type="molecule type" value="Genomic_DNA"/>
</dbReference>
<keyword evidence="14" id="KW-0325">Glycoprotein</keyword>
<feature type="signal peptide" evidence="17">
    <location>
        <begin position="1"/>
        <end position="27"/>
    </location>
</feature>
<dbReference type="PANTHER" id="PTHR46806:SF5">
    <property type="entry name" value="F5_8 TYPE C DOMAIN-CONTAINING PROTEIN"/>
    <property type="match status" value="1"/>
</dbReference>
<evidence type="ECO:0000256" key="13">
    <source>
        <dbReference type="ARBA" id="ARBA00023157"/>
    </source>
</evidence>
<evidence type="ECO:0000256" key="5">
    <source>
        <dbReference type="ARBA" id="ARBA00022525"/>
    </source>
</evidence>
<dbReference type="InterPro" id="IPR000421">
    <property type="entry name" value="FA58C"/>
</dbReference>
<name>A0AAV2TV91_CALDB</name>
<dbReference type="GO" id="GO:0038023">
    <property type="term" value="F:signaling receptor activity"/>
    <property type="evidence" value="ECO:0007669"/>
    <property type="project" value="TreeGrafter"/>
</dbReference>
<dbReference type="SMART" id="SM00231">
    <property type="entry name" value="FA58C"/>
    <property type="match status" value="1"/>
</dbReference>
<dbReference type="InterPro" id="IPR048525">
    <property type="entry name" value="DDR1-2_DS-like"/>
</dbReference>
<organism evidence="19 20">
    <name type="scientific">Calicophoron daubneyi</name>
    <name type="common">Rumen fluke</name>
    <name type="synonym">Paramphistomum daubneyi</name>
    <dbReference type="NCBI Taxonomy" id="300641"/>
    <lineage>
        <taxon>Eukaryota</taxon>
        <taxon>Metazoa</taxon>
        <taxon>Spiralia</taxon>
        <taxon>Lophotrochozoa</taxon>
        <taxon>Platyhelminthes</taxon>
        <taxon>Trematoda</taxon>
        <taxon>Digenea</taxon>
        <taxon>Plagiorchiida</taxon>
        <taxon>Pronocephalata</taxon>
        <taxon>Paramphistomoidea</taxon>
        <taxon>Paramphistomidae</taxon>
        <taxon>Calicophoron</taxon>
    </lineage>
</organism>
<feature type="region of interest" description="Disordered" evidence="15">
    <location>
        <begin position="46"/>
        <end position="70"/>
    </location>
</feature>
<dbReference type="Gene3D" id="2.60.120.1190">
    <property type="match status" value="1"/>
</dbReference>
<keyword evidence="7 17" id="KW-0732">Signal</keyword>
<feature type="region of interest" description="Disordered" evidence="15">
    <location>
        <begin position="804"/>
        <end position="864"/>
    </location>
</feature>